<reference evidence="1" key="2">
    <citation type="journal article" date="2015" name="Data Brief">
        <title>Shoot transcriptome of the giant reed, Arundo donax.</title>
        <authorList>
            <person name="Barrero R.A."/>
            <person name="Guerrero F.D."/>
            <person name="Moolhuijzen P."/>
            <person name="Goolsby J.A."/>
            <person name="Tidwell J."/>
            <person name="Bellgard S.E."/>
            <person name="Bellgard M.I."/>
        </authorList>
    </citation>
    <scope>NUCLEOTIDE SEQUENCE</scope>
    <source>
        <tissue evidence="1">Shoot tissue taken approximately 20 cm above the soil surface</tissue>
    </source>
</reference>
<protein>
    <submittedName>
        <fullName evidence="1">Uncharacterized protein</fullName>
    </submittedName>
</protein>
<dbReference type="EMBL" id="GBRH01233441">
    <property type="protein sequence ID" value="JAD64454.1"/>
    <property type="molecule type" value="Transcribed_RNA"/>
</dbReference>
<sequence>MLNWVGVSINRLGWSMYHRKIELEPLLFIIISRQGLKCVGMTMKLALFECFMKGSFLYIYSIS</sequence>
<evidence type="ECO:0000313" key="1">
    <source>
        <dbReference type="EMBL" id="JAD64454.1"/>
    </source>
</evidence>
<dbReference type="AlphaFoldDB" id="A0A0A9BKF0"/>
<organism evidence="1">
    <name type="scientific">Arundo donax</name>
    <name type="common">Giant reed</name>
    <name type="synonym">Donax arundinaceus</name>
    <dbReference type="NCBI Taxonomy" id="35708"/>
    <lineage>
        <taxon>Eukaryota</taxon>
        <taxon>Viridiplantae</taxon>
        <taxon>Streptophyta</taxon>
        <taxon>Embryophyta</taxon>
        <taxon>Tracheophyta</taxon>
        <taxon>Spermatophyta</taxon>
        <taxon>Magnoliopsida</taxon>
        <taxon>Liliopsida</taxon>
        <taxon>Poales</taxon>
        <taxon>Poaceae</taxon>
        <taxon>PACMAD clade</taxon>
        <taxon>Arundinoideae</taxon>
        <taxon>Arundineae</taxon>
        <taxon>Arundo</taxon>
    </lineage>
</organism>
<reference evidence="1" key="1">
    <citation type="submission" date="2014-09" db="EMBL/GenBank/DDBJ databases">
        <authorList>
            <person name="Magalhaes I.L.F."/>
            <person name="Oliveira U."/>
            <person name="Santos F.R."/>
            <person name="Vidigal T.H.D.A."/>
            <person name="Brescovit A.D."/>
            <person name="Santos A.J."/>
        </authorList>
    </citation>
    <scope>NUCLEOTIDE SEQUENCE</scope>
    <source>
        <tissue evidence="1">Shoot tissue taken approximately 20 cm above the soil surface</tissue>
    </source>
</reference>
<name>A0A0A9BKF0_ARUDO</name>
<accession>A0A0A9BKF0</accession>
<proteinExistence type="predicted"/>